<dbReference type="SUPFAM" id="SSF51735">
    <property type="entry name" value="NAD(P)-binding Rossmann-fold domains"/>
    <property type="match status" value="1"/>
</dbReference>
<reference evidence="6" key="1">
    <citation type="journal article" date="2019" name="Int. J. Syst. Evol. Microbiol.">
        <title>The Global Catalogue of Microorganisms (GCM) 10K type strain sequencing project: providing services to taxonomists for standard genome sequencing and annotation.</title>
        <authorList>
            <consortium name="The Broad Institute Genomics Platform"/>
            <consortium name="The Broad Institute Genome Sequencing Center for Infectious Disease"/>
            <person name="Wu L."/>
            <person name="Ma J."/>
        </authorList>
    </citation>
    <scope>NUCLEOTIDE SEQUENCE [LARGE SCALE GENOMIC DNA]</scope>
    <source>
        <strain evidence="6">CCUG 63419</strain>
    </source>
</reference>
<evidence type="ECO:0000313" key="6">
    <source>
        <dbReference type="Proteomes" id="UP001597044"/>
    </source>
</evidence>
<organism evidence="5 6">
    <name type="scientific">Paraperlucidibaca wandonensis</name>
    <dbReference type="NCBI Taxonomy" id="1268273"/>
    <lineage>
        <taxon>Bacteria</taxon>
        <taxon>Pseudomonadati</taxon>
        <taxon>Pseudomonadota</taxon>
        <taxon>Gammaproteobacteria</taxon>
        <taxon>Moraxellales</taxon>
        <taxon>Moraxellaceae</taxon>
        <taxon>Paraperlucidibaca</taxon>
    </lineage>
</organism>
<dbReference type="PRINTS" id="PR00081">
    <property type="entry name" value="GDHRDH"/>
</dbReference>
<dbReference type="CDD" id="cd05233">
    <property type="entry name" value="SDR_c"/>
    <property type="match status" value="1"/>
</dbReference>
<protein>
    <submittedName>
        <fullName evidence="5">SDR family NAD(P)-dependent oxidoreductase</fullName>
        <ecNumber evidence="5">1.-.-.-</ecNumber>
    </submittedName>
</protein>
<dbReference type="InterPro" id="IPR036291">
    <property type="entry name" value="NAD(P)-bd_dom_sf"/>
</dbReference>
<dbReference type="GO" id="GO:0016491">
    <property type="term" value="F:oxidoreductase activity"/>
    <property type="evidence" value="ECO:0007669"/>
    <property type="project" value="UniProtKB-KW"/>
</dbReference>
<dbReference type="PANTHER" id="PTHR44196:SF1">
    <property type="entry name" value="DEHYDROGENASE_REDUCTASE SDR FAMILY MEMBER 7B"/>
    <property type="match status" value="1"/>
</dbReference>
<dbReference type="PRINTS" id="PR00080">
    <property type="entry name" value="SDRFAMILY"/>
</dbReference>
<evidence type="ECO:0000256" key="1">
    <source>
        <dbReference type="ARBA" id="ARBA00006484"/>
    </source>
</evidence>
<dbReference type="EMBL" id="JBHTIT010000001">
    <property type="protein sequence ID" value="MFD0949039.1"/>
    <property type="molecule type" value="Genomic_DNA"/>
</dbReference>
<evidence type="ECO:0000256" key="2">
    <source>
        <dbReference type="ARBA" id="ARBA00023002"/>
    </source>
</evidence>
<dbReference type="PANTHER" id="PTHR44196">
    <property type="entry name" value="DEHYDROGENASE/REDUCTASE SDR FAMILY MEMBER 7B"/>
    <property type="match status" value="1"/>
</dbReference>
<name>A0ABW3HCT5_9GAMM</name>
<dbReference type="SMART" id="SM00822">
    <property type="entry name" value="PKS_KR"/>
    <property type="match status" value="1"/>
</dbReference>
<dbReference type="Pfam" id="PF00106">
    <property type="entry name" value="adh_short"/>
    <property type="match status" value="1"/>
</dbReference>
<comment type="caution">
    <text evidence="5">The sequence shown here is derived from an EMBL/GenBank/DDBJ whole genome shotgun (WGS) entry which is preliminary data.</text>
</comment>
<keyword evidence="2 5" id="KW-0560">Oxidoreductase</keyword>
<accession>A0ABW3HCT5</accession>
<dbReference type="Proteomes" id="UP001597044">
    <property type="component" value="Unassembled WGS sequence"/>
</dbReference>
<sequence length="272" mass="29186">MNLNNKVVVITGAGSGMGRAYAKVYAEAGARLALNDFDAASLAETVDLHGSSDTVSEAFDVGDRSAMFGFADRVLQSFGNVDIVINNAGILGGFKPIWELTEEDMARTLRINLGGVVNGTQAFITHMLKAQSGQIVNVSSIFGLVGAPNHGDYSASKFAVRGYTEALMAELQETGVTAHLVHPGGIATNIGMIDGQELEFSKRYLSTSADDIAYHVRDRLQKGSARIVYGKDALKTWAGANLVPLKWLSRLVWQDIKPALDPAPYRAVSKRP</sequence>
<evidence type="ECO:0000313" key="5">
    <source>
        <dbReference type="EMBL" id="MFD0949039.1"/>
    </source>
</evidence>
<dbReference type="InterPro" id="IPR020904">
    <property type="entry name" value="Sc_DH/Rdtase_CS"/>
</dbReference>
<dbReference type="RefSeq" id="WP_379068217.1">
    <property type="nucleotide sequence ID" value="NZ_JBHTIT010000001.1"/>
</dbReference>
<evidence type="ECO:0000256" key="3">
    <source>
        <dbReference type="RuleBase" id="RU000363"/>
    </source>
</evidence>
<evidence type="ECO:0000259" key="4">
    <source>
        <dbReference type="SMART" id="SM00822"/>
    </source>
</evidence>
<dbReference type="PROSITE" id="PS00061">
    <property type="entry name" value="ADH_SHORT"/>
    <property type="match status" value="1"/>
</dbReference>
<dbReference type="Gene3D" id="3.40.50.720">
    <property type="entry name" value="NAD(P)-binding Rossmann-like Domain"/>
    <property type="match status" value="1"/>
</dbReference>
<dbReference type="InterPro" id="IPR002347">
    <property type="entry name" value="SDR_fam"/>
</dbReference>
<feature type="domain" description="Ketoreductase" evidence="4">
    <location>
        <begin position="6"/>
        <end position="196"/>
    </location>
</feature>
<proteinExistence type="inferred from homology"/>
<dbReference type="InterPro" id="IPR057326">
    <property type="entry name" value="KR_dom"/>
</dbReference>
<dbReference type="EC" id="1.-.-.-" evidence="5"/>
<keyword evidence="6" id="KW-1185">Reference proteome</keyword>
<gene>
    <name evidence="5" type="ORF">ACFQ0F_01285</name>
</gene>
<comment type="similarity">
    <text evidence="1 3">Belongs to the short-chain dehydrogenases/reductases (SDR) family.</text>
</comment>